<dbReference type="EMBL" id="GBXM01036993">
    <property type="protein sequence ID" value="JAH71584.1"/>
    <property type="molecule type" value="Transcribed_RNA"/>
</dbReference>
<accession>A0A0E9V0C4</accession>
<proteinExistence type="predicted"/>
<evidence type="ECO:0000313" key="1">
    <source>
        <dbReference type="EMBL" id="JAH71584.1"/>
    </source>
</evidence>
<protein>
    <submittedName>
        <fullName evidence="1">Uncharacterized protein</fullName>
    </submittedName>
</protein>
<reference evidence="1" key="1">
    <citation type="submission" date="2014-11" db="EMBL/GenBank/DDBJ databases">
        <authorList>
            <person name="Amaro Gonzalez C."/>
        </authorList>
    </citation>
    <scope>NUCLEOTIDE SEQUENCE</scope>
</reference>
<dbReference type="AlphaFoldDB" id="A0A0E9V0C4"/>
<reference evidence="1" key="2">
    <citation type="journal article" date="2015" name="Fish Shellfish Immunol.">
        <title>Early steps in the European eel (Anguilla anguilla)-Vibrio vulnificus interaction in the gills: Role of the RtxA13 toxin.</title>
        <authorList>
            <person name="Callol A."/>
            <person name="Pajuelo D."/>
            <person name="Ebbesson L."/>
            <person name="Teles M."/>
            <person name="MacKenzie S."/>
            <person name="Amaro C."/>
        </authorList>
    </citation>
    <scope>NUCLEOTIDE SEQUENCE</scope>
</reference>
<organism evidence="1">
    <name type="scientific">Anguilla anguilla</name>
    <name type="common">European freshwater eel</name>
    <name type="synonym">Muraena anguilla</name>
    <dbReference type="NCBI Taxonomy" id="7936"/>
    <lineage>
        <taxon>Eukaryota</taxon>
        <taxon>Metazoa</taxon>
        <taxon>Chordata</taxon>
        <taxon>Craniata</taxon>
        <taxon>Vertebrata</taxon>
        <taxon>Euteleostomi</taxon>
        <taxon>Actinopterygii</taxon>
        <taxon>Neopterygii</taxon>
        <taxon>Teleostei</taxon>
        <taxon>Anguilliformes</taxon>
        <taxon>Anguillidae</taxon>
        <taxon>Anguilla</taxon>
    </lineage>
</organism>
<name>A0A0E9V0C4_ANGAN</name>
<sequence length="31" mass="3459">MRHCEPWKGTSVSNTGVWTGSILSLHNANFK</sequence>